<dbReference type="Pfam" id="PF00072">
    <property type="entry name" value="Response_reg"/>
    <property type="match status" value="1"/>
</dbReference>
<protein>
    <submittedName>
        <fullName evidence="7">Response regulator transcription factor</fullName>
    </submittedName>
</protein>
<dbReference type="GO" id="GO:0006355">
    <property type="term" value="P:regulation of DNA-templated transcription"/>
    <property type="evidence" value="ECO:0007669"/>
    <property type="project" value="InterPro"/>
</dbReference>
<evidence type="ECO:0000313" key="8">
    <source>
        <dbReference type="Proteomes" id="UP001185068"/>
    </source>
</evidence>
<evidence type="ECO:0000256" key="2">
    <source>
        <dbReference type="ARBA" id="ARBA00023012"/>
    </source>
</evidence>
<feature type="domain" description="Response regulatory" evidence="6">
    <location>
        <begin position="42"/>
        <end position="157"/>
    </location>
</feature>
<dbReference type="PROSITE" id="PS50110">
    <property type="entry name" value="RESPONSE_REGULATORY"/>
    <property type="match status" value="1"/>
</dbReference>
<dbReference type="Gene3D" id="3.40.50.2300">
    <property type="match status" value="1"/>
</dbReference>
<gene>
    <name evidence="7" type="ORF">MX989_22995</name>
</gene>
<evidence type="ECO:0000313" key="7">
    <source>
        <dbReference type="EMBL" id="MDR9948921.1"/>
    </source>
</evidence>
<sequence length="244" mass="27309">MAPERQKIMAKIKTSLSHLFFAHGENDIFVTPSGQSGMSDKKVILLDVSSLLRTGIQGLLAEHGYQTAAQFLTIEAMHSALPELHADLIIMEHLQQSPEVFSHLVQIRKAYPAIKVLILSSSSSDFHIQLSRRAGASGYINKNSSLDKIINTVNTITTGGYCYGSELWQHHARYPRDASLLLSLSHIDICILRYISAGYSNQIIASLLNMNNKKVSAYKQRIMAKFNMTRLAELVDLAKRNYLY</sequence>
<dbReference type="AlphaFoldDB" id="A0AAE4J0P4"/>
<evidence type="ECO:0000259" key="6">
    <source>
        <dbReference type="PROSITE" id="PS50110"/>
    </source>
</evidence>
<evidence type="ECO:0000256" key="4">
    <source>
        <dbReference type="PROSITE-ProRule" id="PRU00169"/>
    </source>
</evidence>
<evidence type="ECO:0000256" key="1">
    <source>
        <dbReference type="ARBA" id="ARBA00022553"/>
    </source>
</evidence>
<dbReference type="PANTHER" id="PTHR45566">
    <property type="entry name" value="HTH-TYPE TRANSCRIPTIONAL REGULATOR YHJB-RELATED"/>
    <property type="match status" value="1"/>
</dbReference>
<dbReference type="GO" id="GO:0000160">
    <property type="term" value="P:phosphorelay signal transduction system"/>
    <property type="evidence" value="ECO:0007669"/>
    <property type="project" value="InterPro"/>
</dbReference>
<comment type="caution">
    <text evidence="7">The sequence shown here is derived from an EMBL/GenBank/DDBJ whole genome shotgun (WGS) entry which is preliminary data.</text>
</comment>
<dbReference type="Proteomes" id="UP001185068">
    <property type="component" value="Unassembled WGS sequence"/>
</dbReference>
<dbReference type="InterPro" id="IPR011006">
    <property type="entry name" value="CheY-like_superfamily"/>
</dbReference>
<dbReference type="InterPro" id="IPR058245">
    <property type="entry name" value="NreC/VraR/RcsB-like_REC"/>
</dbReference>
<dbReference type="Pfam" id="PF00196">
    <property type="entry name" value="GerE"/>
    <property type="match status" value="1"/>
</dbReference>
<evidence type="ECO:0000259" key="5">
    <source>
        <dbReference type="PROSITE" id="PS50043"/>
    </source>
</evidence>
<comment type="caution">
    <text evidence="4">Lacks conserved residue(s) required for the propagation of feature annotation.</text>
</comment>
<dbReference type="PANTHER" id="PTHR45566:SF1">
    <property type="entry name" value="HTH-TYPE TRANSCRIPTIONAL REGULATOR YHJB-RELATED"/>
    <property type="match status" value="1"/>
</dbReference>
<feature type="domain" description="HTH luxR-type" evidence="5">
    <location>
        <begin position="177"/>
        <end position="242"/>
    </location>
</feature>
<dbReference type="PROSITE" id="PS50043">
    <property type="entry name" value="HTH_LUXR_2"/>
    <property type="match status" value="1"/>
</dbReference>
<accession>A0AAE4J0P4</accession>
<dbReference type="CDD" id="cd06170">
    <property type="entry name" value="LuxR_C_like"/>
    <property type="match status" value="1"/>
</dbReference>
<keyword evidence="1" id="KW-0597">Phosphoprotein</keyword>
<proteinExistence type="predicted"/>
<dbReference type="RefSeq" id="WP_224753106.1">
    <property type="nucleotide sequence ID" value="NZ_JACWFD010000026.1"/>
</dbReference>
<name>A0AAE4J0P4_9ENTR</name>
<organism evidence="7 8">
    <name type="scientific">Enterobacter sichuanensis</name>
    <dbReference type="NCBI Taxonomy" id="2071710"/>
    <lineage>
        <taxon>Bacteria</taxon>
        <taxon>Pseudomonadati</taxon>
        <taxon>Pseudomonadota</taxon>
        <taxon>Gammaproteobacteria</taxon>
        <taxon>Enterobacterales</taxon>
        <taxon>Enterobacteriaceae</taxon>
        <taxon>Enterobacter</taxon>
        <taxon>Enterobacter cloacae complex</taxon>
    </lineage>
</organism>
<evidence type="ECO:0000256" key="3">
    <source>
        <dbReference type="ARBA" id="ARBA00023125"/>
    </source>
</evidence>
<dbReference type="InterPro" id="IPR001789">
    <property type="entry name" value="Sig_transdc_resp-reg_receiver"/>
</dbReference>
<dbReference type="GO" id="GO:0003677">
    <property type="term" value="F:DNA binding"/>
    <property type="evidence" value="ECO:0007669"/>
    <property type="project" value="UniProtKB-KW"/>
</dbReference>
<dbReference type="InterPro" id="IPR000792">
    <property type="entry name" value="Tscrpt_reg_LuxR_C"/>
</dbReference>
<dbReference type="InterPro" id="IPR016032">
    <property type="entry name" value="Sig_transdc_resp-reg_C-effctor"/>
</dbReference>
<dbReference type="InterPro" id="IPR051015">
    <property type="entry name" value="EvgA-like"/>
</dbReference>
<dbReference type="SUPFAM" id="SSF46894">
    <property type="entry name" value="C-terminal effector domain of the bipartite response regulators"/>
    <property type="match status" value="1"/>
</dbReference>
<dbReference type="EMBL" id="JALLIR010000001">
    <property type="protein sequence ID" value="MDR9948921.1"/>
    <property type="molecule type" value="Genomic_DNA"/>
</dbReference>
<keyword evidence="2" id="KW-0902">Two-component regulatory system</keyword>
<dbReference type="SUPFAM" id="SSF52172">
    <property type="entry name" value="CheY-like"/>
    <property type="match status" value="1"/>
</dbReference>
<dbReference type="CDD" id="cd17535">
    <property type="entry name" value="REC_NarL-like"/>
    <property type="match status" value="1"/>
</dbReference>
<keyword evidence="3" id="KW-0238">DNA-binding</keyword>
<reference evidence="7" key="1">
    <citation type="submission" date="2022-11" db="EMBL/GenBank/DDBJ databases">
        <title>blaNDM-1 and qnrB1 co-producing ST413 Enterobacter.</title>
        <authorList>
            <person name="Halder G."/>
            <person name="Chaudhuri B."/>
            <person name="Dutta S."/>
        </authorList>
    </citation>
    <scope>NUCLEOTIDE SEQUENCE</scope>
    <source>
        <strain evidence="7">PEER684</strain>
    </source>
</reference>
<dbReference type="SMART" id="SM00448">
    <property type="entry name" value="REC"/>
    <property type="match status" value="1"/>
</dbReference>
<dbReference type="SMART" id="SM00421">
    <property type="entry name" value="HTH_LUXR"/>
    <property type="match status" value="1"/>
</dbReference>